<protein>
    <submittedName>
        <fullName evidence="2">Uncharacterized protein</fullName>
    </submittedName>
</protein>
<evidence type="ECO:0000313" key="2">
    <source>
        <dbReference type="EMBL" id="SEM09967.1"/>
    </source>
</evidence>
<keyword evidence="1" id="KW-0812">Transmembrane</keyword>
<dbReference type="RefSeq" id="WP_091626495.1">
    <property type="nucleotide sequence ID" value="NZ_FNZN01000009.1"/>
</dbReference>
<sequence>MDIFDTDNWSGFSLYWIMACIIAILLPWLAHRFRHNYILDMDGMYARRKFYLGLWTFVMIAAWFIEYLLGKY</sequence>
<evidence type="ECO:0000313" key="3">
    <source>
        <dbReference type="Proteomes" id="UP000198990"/>
    </source>
</evidence>
<gene>
    <name evidence="2" type="ORF">SAMN04488008_10973</name>
</gene>
<accession>A0A1H7VME2</accession>
<feature type="transmembrane region" description="Helical" evidence="1">
    <location>
        <begin position="50"/>
        <end position="69"/>
    </location>
</feature>
<proteinExistence type="predicted"/>
<feature type="transmembrane region" description="Helical" evidence="1">
    <location>
        <begin position="12"/>
        <end position="30"/>
    </location>
</feature>
<dbReference type="AlphaFoldDB" id="A0A1H7VME2"/>
<name>A0A1H7VME2_9FLAO</name>
<keyword evidence="3" id="KW-1185">Reference proteome</keyword>
<dbReference type="EMBL" id="FNZN01000009">
    <property type="protein sequence ID" value="SEM09967.1"/>
    <property type="molecule type" value="Genomic_DNA"/>
</dbReference>
<dbReference type="Proteomes" id="UP000198990">
    <property type="component" value="Unassembled WGS sequence"/>
</dbReference>
<keyword evidence="1" id="KW-1133">Transmembrane helix</keyword>
<dbReference type="STRING" id="228957.SAMN04488008_10973"/>
<organism evidence="2 3">
    <name type="scientific">Maribacter orientalis</name>
    <dbReference type="NCBI Taxonomy" id="228957"/>
    <lineage>
        <taxon>Bacteria</taxon>
        <taxon>Pseudomonadati</taxon>
        <taxon>Bacteroidota</taxon>
        <taxon>Flavobacteriia</taxon>
        <taxon>Flavobacteriales</taxon>
        <taxon>Flavobacteriaceae</taxon>
        <taxon>Maribacter</taxon>
    </lineage>
</organism>
<keyword evidence="1" id="KW-0472">Membrane</keyword>
<evidence type="ECO:0000256" key="1">
    <source>
        <dbReference type="SAM" id="Phobius"/>
    </source>
</evidence>
<reference evidence="3" key="1">
    <citation type="submission" date="2016-10" db="EMBL/GenBank/DDBJ databases">
        <authorList>
            <person name="Varghese N."/>
            <person name="Submissions S."/>
        </authorList>
    </citation>
    <scope>NUCLEOTIDE SEQUENCE [LARGE SCALE GENOMIC DNA]</scope>
    <source>
        <strain evidence="3">DSM 16471</strain>
    </source>
</reference>